<evidence type="ECO:0000256" key="1">
    <source>
        <dbReference type="SAM" id="Phobius"/>
    </source>
</evidence>
<feature type="transmembrane region" description="Helical" evidence="1">
    <location>
        <begin position="142"/>
        <end position="162"/>
    </location>
</feature>
<feature type="transmembrane region" description="Helical" evidence="1">
    <location>
        <begin position="89"/>
        <end position="113"/>
    </location>
</feature>
<dbReference type="OrthoDB" id="3353364at2759"/>
<dbReference type="InParanoid" id="A0A409XMG4"/>
<keyword evidence="1" id="KW-1133">Transmembrane helix</keyword>
<dbReference type="Proteomes" id="UP000283269">
    <property type="component" value="Unassembled WGS sequence"/>
</dbReference>
<proteinExistence type="predicted"/>
<dbReference type="AlphaFoldDB" id="A0A409XMG4"/>
<keyword evidence="1" id="KW-0472">Membrane</keyword>
<name>A0A409XMG4_PSICY</name>
<comment type="caution">
    <text evidence="2">The sequence shown here is derived from an EMBL/GenBank/DDBJ whole genome shotgun (WGS) entry which is preliminary data.</text>
</comment>
<protein>
    <submittedName>
        <fullName evidence="2">Uncharacterized protein</fullName>
    </submittedName>
</protein>
<gene>
    <name evidence="2" type="ORF">CVT25_004651</name>
</gene>
<sequence>MTPVYQTKIVIELFYFQPVGGLISTIISQTILGGRVYAIFSQHKAVGLSLLALLMAEVVICGIAVSKIYPPPLVSSPASSQPEPPCGVLMGPFGWLITIWILPLLFDTATFLLTAWRAYGLWKTQTKAGTHGLFDIIWRDGLLYFFVIFSMNTVNAVVFLTTPRALRTVNLPATLILQVVLSCRMVLNLREAHTRSSSSSSQTRPPKWSDTGNIKLRSIALASQGTSTSSGEKRIEVYRFQHKVASSPTNEHAPV</sequence>
<evidence type="ECO:0000313" key="3">
    <source>
        <dbReference type="Proteomes" id="UP000283269"/>
    </source>
</evidence>
<feature type="transmembrane region" description="Helical" evidence="1">
    <location>
        <begin position="45"/>
        <end position="69"/>
    </location>
</feature>
<accession>A0A409XMG4</accession>
<keyword evidence="1" id="KW-0812">Transmembrane</keyword>
<feature type="transmembrane region" description="Helical" evidence="1">
    <location>
        <begin position="13"/>
        <end position="33"/>
    </location>
</feature>
<reference evidence="2 3" key="1">
    <citation type="journal article" date="2018" name="Evol. Lett.">
        <title>Horizontal gene cluster transfer increased hallucinogenic mushroom diversity.</title>
        <authorList>
            <person name="Reynolds H.T."/>
            <person name="Vijayakumar V."/>
            <person name="Gluck-Thaler E."/>
            <person name="Korotkin H.B."/>
            <person name="Matheny P.B."/>
            <person name="Slot J.C."/>
        </authorList>
    </citation>
    <scope>NUCLEOTIDE SEQUENCE [LARGE SCALE GENOMIC DNA]</scope>
    <source>
        <strain evidence="2 3">2631</strain>
    </source>
</reference>
<keyword evidence="3" id="KW-1185">Reference proteome</keyword>
<dbReference type="EMBL" id="NHYD01001186">
    <property type="protein sequence ID" value="PPQ91995.1"/>
    <property type="molecule type" value="Genomic_DNA"/>
</dbReference>
<organism evidence="2 3">
    <name type="scientific">Psilocybe cyanescens</name>
    <dbReference type="NCBI Taxonomy" id="93625"/>
    <lineage>
        <taxon>Eukaryota</taxon>
        <taxon>Fungi</taxon>
        <taxon>Dikarya</taxon>
        <taxon>Basidiomycota</taxon>
        <taxon>Agaricomycotina</taxon>
        <taxon>Agaricomycetes</taxon>
        <taxon>Agaricomycetidae</taxon>
        <taxon>Agaricales</taxon>
        <taxon>Agaricineae</taxon>
        <taxon>Strophariaceae</taxon>
        <taxon>Psilocybe</taxon>
    </lineage>
</organism>
<evidence type="ECO:0000313" key="2">
    <source>
        <dbReference type="EMBL" id="PPQ91995.1"/>
    </source>
</evidence>